<dbReference type="Gene3D" id="3.40.50.300">
    <property type="entry name" value="P-loop containing nucleotide triphosphate hydrolases"/>
    <property type="match status" value="1"/>
</dbReference>
<evidence type="ECO:0000259" key="1">
    <source>
        <dbReference type="Pfam" id="PF22597"/>
    </source>
</evidence>
<evidence type="ECO:0000313" key="3">
    <source>
        <dbReference type="Proteomes" id="UP000030747"/>
    </source>
</evidence>
<dbReference type="AlphaFoldDB" id="U6KU46"/>
<dbReference type="InterPro" id="IPR054354">
    <property type="entry name" value="DYNC2H1-like_lid"/>
</dbReference>
<dbReference type="VEuPathDB" id="ToxoDB:ETH_00034650"/>
<dbReference type="GO" id="GO:0051959">
    <property type="term" value="F:dynein light intermediate chain binding"/>
    <property type="evidence" value="ECO:0007669"/>
    <property type="project" value="InterPro"/>
</dbReference>
<dbReference type="PANTHER" id="PTHR22878:SF68">
    <property type="entry name" value="DYNEIN HEAVY CHAIN 6, AXONEMAL-LIKE"/>
    <property type="match status" value="1"/>
</dbReference>
<dbReference type="OrthoDB" id="447753at2759"/>
<dbReference type="GO" id="GO:0045505">
    <property type="term" value="F:dynein intermediate chain binding"/>
    <property type="evidence" value="ECO:0007669"/>
    <property type="project" value="InterPro"/>
</dbReference>
<dbReference type="RefSeq" id="XP_013232216.1">
    <property type="nucleotide sequence ID" value="XM_013376762.1"/>
</dbReference>
<feature type="domain" description="Dynein 2 heavy chain 1 cytoplasmic ATPase lid" evidence="1">
    <location>
        <begin position="262"/>
        <end position="347"/>
    </location>
</feature>
<protein>
    <recommendedName>
        <fullName evidence="1">Dynein 2 heavy chain 1 cytoplasmic ATPase lid domain-containing protein</fullName>
    </recommendedName>
</protein>
<dbReference type="SUPFAM" id="SSF52540">
    <property type="entry name" value="P-loop containing nucleoside triphosphate hydrolases"/>
    <property type="match status" value="1"/>
</dbReference>
<proteinExistence type="predicted"/>
<gene>
    <name evidence="2" type="ORF">ETH_00034650</name>
</gene>
<reference evidence="2" key="1">
    <citation type="submission" date="2013-10" db="EMBL/GenBank/DDBJ databases">
        <title>Genomic analysis of the causative agents of coccidiosis in chickens.</title>
        <authorList>
            <person name="Reid A.J."/>
            <person name="Blake D."/>
            <person name="Billington K."/>
            <person name="Browne H."/>
            <person name="Dunn M."/>
            <person name="Hung S."/>
            <person name="Kawahara F."/>
            <person name="Miranda-Saavedra D."/>
            <person name="Mourier T."/>
            <person name="Nagra H."/>
            <person name="Otto T.D."/>
            <person name="Rawlings N."/>
            <person name="Sanchez A."/>
            <person name="Sanders M."/>
            <person name="Subramaniam C."/>
            <person name="Tay Y."/>
            <person name="Dear P."/>
            <person name="Doerig C."/>
            <person name="Gruber A."/>
            <person name="Parkinson J."/>
            <person name="Shirley M."/>
            <person name="Wan K.L."/>
            <person name="Berriman M."/>
            <person name="Tomley F."/>
            <person name="Pain A."/>
        </authorList>
    </citation>
    <scope>NUCLEOTIDE SEQUENCE [LARGE SCALE GENOMIC DNA]</scope>
    <source>
        <strain evidence="2">Houghton</strain>
    </source>
</reference>
<keyword evidence="3" id="KW-1185">Reference proteome</keyword>
<dbReference type="Pfam" id="PF22597">
    <property type="entry name" value="DYN_lid"/>
    <property type="match status" value="1"/>
</dbReference>
<dbReference type="GeneID" id="25255988"/>
<sequence length="416" mass="47084">MAWGLGGLLNHEQRAEFSKALLPELRIVCKQLESLPSSATIYDITPDVTTLKLTTYDALVPKYAFESGLTVTNMFVPTLRTAANLHVLQTIAQGGYGVLLSGKPGTGKSAYLQQCTRALGTSQTYCKMSLGQRTTTDDVEDFVLSRFVKRHRRSLGPPYGSRMLFLIDNIAVPIPDQFGARRPHQLLRQIVEYGGFFERARFQFIHVEDTSTILSGATEVAGVATDMRLLRHFNILFQDDYAPADIRYIFTQILRGAWEYSLPTLSNYAEVMIDATVAAYERIKGHLLPTPLKCHYTFTVREVSRALEVMLMADTSKIATQVDIARRLWLHEMQRQFVDRLISIEDRKWTERVLLKQISASLDLKDELEDCVCSQIIFGDFAEIGSGKNYSEISISEEEMNVILSRYALRNRGLLF</sequence>
<accession>U6KU46</accession>
<name>U6KU46_EIMTE</name>
<dbReference type="InterPro" id="IPR027417">
    <property type="entry name" value="P-loop_NTPase"/>
</dbReference>
<reference evidence="2" key="2">
    <citation type="submission" date="2013-10" db="EMBL/GenBank/DDBJ databases">
        <authorList>
            <person name="Aslett M."/>
        </authorList>
    </citation>
    <scope>NUCLEOTIDE SEQUENCE [LARGE SCALE GENOMIC DNA]</scope>
    <source>
        <strain evidence="2">Houghton</strain>
    </source>
</reference>
<evidence type="ECO:0000313" key="2">
    <source>
        <dbReference type="EMBL" id="CDJ41466.1"/>
    </source>
</evidence>
<dbReference type="Proteomes" id="UP000030747">
    <property type="component" value="Unassembled WGS sequence"/>
</dbReference>
<dbReference type="Pfam" id="PF12775">
    <property type="entry name" value="AAA_7"/>
    <property type="match status" value="1"/>
</dbReference>
<dbReference type="InterPro" id="IPR026983">
    <property type="entry name" value="DHC"/>
</dbReference>
<dbReference type="GO" id="GO:0007018">
    <property type="term" value="P:microtubule-based movement"/>
    <property type="evidence" value="ECO:0007669"/>
    <property type="project" value="InterPro"/>
</dbReference>
<dbReference type="PANTHER" id="PTHR22878">
    <property type="entry name" value="DYNEIN HEAVY CHAIN 6, AXONEMAL-LIKE-RELATED"/>
    <property type="match status" value="1"/>
</dbReference>
<dbReference type="EMBL" id="HG675627">
    <property type="protein sequence ID" value="CDJ41466.1"/>
    <property type="molecule type" value="Genomic_DNA"/>
</dbReference>
<organism evidence="2 3">
    <name type="scientific">Eimeria tenella</name>
    <name type="common">Coccidian parasite</name>
    <dbReference type="NCBI Taxonomy" id="5802"/>
    <lineage>
        <taxon>Eukaryota</taxon>
        <taxon>Sar</taxon>
        <taxon>Alveolata</taxon>
        <taxon>Apicomplexa</taxon>
        <taxon>Conoidasida</taxon>
        <taxon>Coccidia</taxon>
        <taxon>Eucoccidiorida</taxon>
        <taxon>Eimeriorina</taxon>
        <taxon>Eimeriidae</taxon>
        <taxon>Eimeria</taxon>
    </lineage>
</organism>
<dbReference type="Gene3D" id="1.20.920.30">
    <property type="match status" value="1"/>
</dbReference>
<dbReference type="OMA" id="KPMTIFL"/>
<dbReference type="VEuPathDB" id="ToxoDB:ETH2_1535100"/>
<dbReference type="GO" id="GO:0030286">
    <property type="term" value="C:dynein complex"/>
    <property type="evidence" value="ECO:0007669"/>
    <property type="project" value="InterPro"/>
</dbReference>